<dbReference type="GO" id="GO:0006260">
    <property type="term" value="P:DNA replication"/>
    <property type="evidence" value="ECO:0007669"/>
    <property type="project" value="UniProtKB-KW"/>
</dbReference>
<dbReference type="GO" id="GO:0035539">
    <property type="term" value="F:8-oxo-7,8-dihydrodeoxyguanosine triphosphate pyrophosphatase activity"/>
    <property type="evidence" value="ECO:0007669"/>
    <property type="project" value="UniProtKB-EC"/>
</dbReference>
<evidence type="ECO:0000256" key="9">
    <source>
        <dbReference type="ARBA" id="ARBA00023204"/>
    </source>
</evidence>
<comment type="similarity">
    <text evidence="2">Belongs to the Nudix hydrolase family.</text>
</comment>
<protein>
    <recommendedName>
        <fullName evidence="11">8-oxo-dGTP diphosphatase</fullName>
        <ecNumber evidence="11">3.6.1.55</ecNumber>
    </recommendedName>
</protein>
<dbReference type="GO" id="GO:0046872">
    <property type="term" value="F:metal ion binding"/>
    <property type="evidence" value="ECO:0007669"/>
    <property type="project" value="UniProtKB-KW"/>
</dbReference>
<name>A0A0R2DSF9_9LACO</name>
<evidence type="ECO:0000259" key="12">
    <source>
        <dbReference type="PROSITE" id="PS51462"/>
    </source>
</evidence>
<keyword evidence="8" id="KW-0460">Magnesium</keyword>
<evidence type="ECO:0000256" key="5">
    <source>
        <dbReference type="ARBA" id="ARBA00022723"/>
    </source>
</evidence>
<dbReference type="Proteomes" id="UP000050961">
    <property type="component" value="Unassembled WGS sequence"/>
</dbReference>
<evidence type="ECO:0000256" key="4">
    <source>
        <dbReference type="ARBA" id="ARBA00022705"/>
    </source>
</evidence>
<dbReference type="PANTHER" id="PTHR47707">
    <property type="entry name" value="8-OXO-DGTP DIPHOSPHATASE"/>
    <property type="match status" value="1"/>
</dbReference>
<keyword evidence="6" id="KW-0227">DNA damage</keyword>
<dbReference type="EC" id="3.6.1.55" evidence="11"/>
<evidence type="ECO:0000256" key="1">
    <source>
        <dbReference type="ARBA" id="ARBA00001946"/>
    </source>
</evidence>
<accession>A0A0R2DSF9</accession>
<evidence type="ECO:0000313" key="13">
    <source>
        <dbReference type="EMBL" id="KRN06936.1"/>
    </source>
</evidence>
<feature type="domain" description="Nudix hydrolase" evidence="12">
    <location>
        <begin position="14"/>
        <end position="142"/>
    </location>
</feature>
<evidence type="ECO:0000256" key="3">
    <source>
        <dbReference type="ARBA" id="ARBA00022457"/>
    </source>
</evidence>
<dbReference type="GO" id="GO:0008413">
    <property type="term" value="F:8-oxo-7,8-dihydroguanosine triphosphate pyrophosphatase activity"/>
    <property type="evidence" value="ECO:0007669"/>
    <property type="project" value="TreeGrafter"/>
</dbReference>
<dbReference type="GO" id="GO:0044716">
    <property type="term" value="F:8-oxo-GDP phosphatase activity"/>
    <property type="evidence" value="ECO:0007669"/>
    <property type="project" value="TreeGrafter"/>
</dbReference>
<dbReference type="PROSITE" id="PS51462">
    <property type="entry name" value="NUDIX"/>
    <property type="match status" value="1"/>
</dbReference>
<sequence length="150" mass="17051">MQNRVNEGKVQMKKDIYVVGAALISGDKVLAAKRKAERTLGGMWEFPGGKIKDGETPQMALKRELVEEFADRIIVGPRVAMPVTYEYAFGVVHLSVYYAKMLTQNYNLIAHSRVRWMSQVKLKELEWLPANLPIIAQIAQNDLKRVSFND</sequence>
<dbReference type="SUPFAM" id="SSF55811">
    <property type="entry name" value="Nudix"/>
    <property type="match status" value="1"/>
</dbReference>
<dbReference type="InterPro" id="IPR047127">
    <property type="entry name" value="MutT-like"/>
</dbReference>
<dbReference type="GO" id="GO:0044715">
    <property type="term" value="F:8-oxo-dGDP phosphatase activity"/>
    <property type="evidence" value="ECO:0007669"/>
    <property type="project" value="TreeGrafter"/>
</dbReference>
<proteinExistence type="inferred from homology"/>
<dbReference type="PATRIC" id="fig|1423806.3.peg.507"/>
<keyword evidence="5" id="KW-0479">Metal-binding</keyword>
<dbReference type="Pfam" id="PF14815">
    <property type="entry name" value="NUDIX_4"/>
    <property type="match status" value="1"/>
</dbReference>
<keyword evidence="7" id="KW-0378">Hydrolase</keyword>
<evidence type="ECO:0000256" key="8">
    <source>
        <dbReference type="ARBA" id="ARBA00022842"/>
    </source>
</evidence>
<dbReference type="InterPro" id="IPR000086">
    <property type="entry name" value="NUDIX_hydrolase_dom"/>
</dbReference>
<dbReference type="STRING" id="1423806.FD15_GL000499"/>
<dbReference type="AlphaFoldDB" id="A0A0R2DSF9"/>
<keyword evidence="9" id="KW-0234">DNA repair</keyword>
<evidence type="ECO:0000256" key="10">
    <source>
        <dbReference type="ARBA" id="ARBA00035861"/>
    </source>
</evidence>
<dbReference type="Gene3D" id="3.90.79.10">
    <property type="entry name" value="Nucleoside Triphosphate Pyrophosphohydrolase"/>
    <property type="match status" value="1"/>
</dbReference>
<evidence type="ECO:0000256" key="6">
    <source>
        <dbReference type="ARBA" id="ARBA00022763"/>
    </source>
</evidence>
<evidence type="ECO:0000256" key="2">
    <source>
        <dbReference type="ARBA" id="ARBA00005582"/>
    </source>
</evidence>
<comment type="cofactor">
    <cofactor evidence="1">
        <name>Mg(2+)</name>
        <dbReference type="ChEBI" id="CHEBI:18420"/>
    </cofactor>
</comment>
<dbReference type="CDD" id="cd03425">
    <property type="entry name" value="NUDIX_MutT_NudA_like"/>
    <property type="match status" value="1"/>
</dbReference>
<organism evidence="13 14">
    <name type="scientific">Liquorilactobacillus sucicola DSM 21376 = JCM 15457</name>
    <dbReference type="NCBI Taxonomy" id="1423806"/>
    <lineage>
        <taxon>Bacteria</taxon>
        <taxon>Bacillati</taxon>
        <taxon>Bacillota</taxon>
        <taxon>Bacilli</taxon>
        <taxon>Lactobacillales</taxon>
        <taxon>Lactobacillaceae</taxon>
        <taxon>Liquorilactobacillus</taxon>
    </lineage>
</organism>
<comment type="caution">
    <text evidence="13">The sequence shown here is derived from an EMBL/GenBank/DDBJ whole genome shotgun (WGS) entry which is preliminary data.</text>
</comment>
<evidence type="ECO:0000256" key="11">
    <source>
        <dbReference type="ARBA" id="ARBA00038905"/>
    </source>
</evidence>
<evidence type="ECO:0000256" key="7">
    <source>
        <dbReference type="ARBA" id="ARBA00022801"/>
    </source>
</evidence>
<reference evidence="13 14" key="1">
    <citation type="journal article" date="2015" name="Genome Announc.">
        <title>Expanding the biotechnology potential of lactobacilli through comparative genomics of 213 strains and associated genera.</title>
        <authorList>
            <person name="Sun Z."/>
            <person name="Harris H.M."/>
            <person name="McCann A."/>
            <person name="Guo C."/>
            <person name="Argimon S."/>
            <person name="Zhang W."/>
            <person name="Yang X."/>
            <person name="Jeffery I.B."/>
            <person name="Cooney J.C."/>
            <person name="Kagawa T.F."/>
            <person name="Liu W."/>
            <person name="Song Y."/>
            <person name="Salvetti E."/>
            <person name="Wrobel A."/>
            <person name="Rasinkangas P."/>
            <person name="Parkhill J."/>
            <person name="Rea M.C."/>
            <person name="O'Sullivan O."/>
            <person name="Ritari J."/>
            <person name="Douillard F.P."/>
            <person name="Paul Ross R."/>
            <person name="Yang R."/>
            <person name="Briner A.E."/>
            <person name="Felis G.E."/>
            <person name="de Vos W.M."/>
            <person name="Barrangou R."/>
            <person name="Klaenhammer T.R."/>
            <person name="Caufield P.W."/>
            <person name="Cui Y."/>
            <person name="Zhang H."/>
            <person name="O'Toole P.W."/>
        </authorList>
    </citation>
    <scope>NUCLEOTIDE SEQUENCE [LARGE SCALE GENOMIC DNA]</scope>
    <source>
        <strain evidence="13 14">DSM 21376</strain>
    </source>
</reference>
<evidence type="ECO:0000313" key="14">
    <source>
        <dbReference type="Proteomes" id="UP000050961"/>
    </source>
</evidence>
<dbReference type="InterPro" id="IPR029119">
    <property type="entry name" value="MutY_C"/>
</dbReference>
<dbReference type="PANTHER" id="PTHR47707:SF1">
    <property type="entry name" value="NUDIX HYDROLASE FAMILY PROTEIN"/>
    <property type="match status" value="1"/>
</dbReference>
<keyword evidence="3" id="KW-0515">Mutator protein</keyword>
<comment type="catalytic activity">
    <reaction evidence="10">
        <text>8-oxo-dGTP + H2O = 8-oxo-dGMP + diphosphate + H(+)</text>
        <dbReference type="Rhea" id="RHEA:31575"/>
        <dbReference type="ChEBI" id="CHEBI:15377"/>
        <dbReference type="ChEBI" id="CHEBI:15378"/>
        <dbReference type="ChEBI" id="CHEBI:33019"/>
        <dbReference type="ChEBI" id="CHEBI:63224"/>
        <dbReference type="ChEBI" id="CHEBI:77896"/>
        <dbReference type="EC" id="3.6.1.55"/>
    </reaction>
</comment>
<keyword evidence="4" id="KW-0235">DNA replication</keyword>
<dbReference type="GO" id="GO:0006281">
    <property type="term" value="P:DNA repair"/>
    <property type="evidence" value="ECO:0007669"/>
    <property type="project" value="UniProtKB-KW"/>
</dbReference>
<keyword evidence="14" id="KW-1185">Reference proteome</keyword>
<dbReference type="EMBL" id="AYZF01000008">
    <property type="protein sequence ID" value="KRN06936.1"/>
    <property type="molecule type" value="Genomic_DNA"/>
</dbReference>
<gene>
    <name evidence="13" type="ORF">FD15_GL000499</name>
</gene>
<dbReference type="InterPro" id="IPR015797">
    <property type="entry name" value="NUDIX_hydrolase-like_dom_sf"/>
</dbReference>
<dbReference type="eggNOG" id="COG0494">
    <property type="taxonomic scope" value="Bacteria"/>
</dbReference>